<organism evidence="2">
    <name type="scientific">Siphoviridae sp. ctCsv15</name>
    <dbReference type="NCBI Taxonomy" id="2826195"/>
    <lineage>
        <taxon>Viruses</taxon>
        <taxon>Duplodnaviria</taxon>
        <taxon>Heunggongvirae</taxon>
        <taxon>Uroviricota</taxon>
        <taxon>Caudoviricetes</taxon>
    </lineage>
</organism>
<reference evidence="2" key="1">
    <citation type="journal article" date="2021" name="Proc. Natl. Acad. Sci. U.S.A.">
        <title>A Catalog of Tens of Thousands of Viruses from Human Metagenomes Reveals Hidden Associations with Chronic Diseases.</title>
        <authorList>
            <person name="Tisza M.J."/>
            <person name="Buck C.B."/>
        </authorList>
    </citation>
    <scope>NUCLEOTIDE SEQUENCE</scope>
    <source>
        <strain evidence="2">CtCsv15</strain>
    </source>
</reference>
<evidence type="ECO:0000313" key="2">
    <source>
        <dbReference type="EMBL" id="DAD75235.1"/>
    </source>
</evidence>
<sequence length="203" mass="23272">MSDFETNTHESGNQEQEINPSQSKKFKTWQVFLVILIVLITICFIAYREICKFPYNGSYLFGDTEVSVKANYNSKYNIIKIDLRADEIIEEWQVEASGGTVEGIKLECETNDKSIKREFKFEDISLEVGKNVETSLSIENAQLKDFVMTKDLLNGQVTIFAPKIISLDSEEREQAKDYYYYRSNASSASFLGEMFLYGLMGGY</sequence>
<keyword evidence="1" id="KW-0812">Transmembrane</keyword>
<name>A0A8S5LZG4_9CAUD</name>
<dbReference type="EMBL" id="BK014777">
    <property type="protein sequence ID" value="DAD75235.1"/>
    <property type="molecule type" value="Genomic_DNA"/>
</dbReference>
<evidence type="ECO:0000256" key="1">
    <source>
        <dbReference type="SAM" id="Phobius"/>
    </source>
</evidence>
<accession>A0A8S5LZG4</accession>
<keyword evidence="1" id="KW-0472">Membrane</keyword>
<keyword evidence="1" id="KW-1133">Transmembrane helix</keyword>
<proteinExistence type="predicted"/>
<protein>
    <submittedName>
        <fullName evidence="2">Uncharacterized protein</fullName>
    </submittedName>
</protein>
<feature type="transmembrane region" description="Helical" evidence="1">
    <location>
        <begin position="29"/>
        <end position="47"/>
    </location>
</feature>